<name>A0A2D3C422_9EURY</name>
<evidence type="ECO:0008006" key="3">
    <source>
        <dbReference type="Google" id="ProtNLM"/>
    </source>
</evidence>
<dbReference type="SUPFAM" id="SSF52540">
    <property type="entry name" value="P-loop containing nucleoside triphosphate hydrolases"/>
    <property type="match status" value="1"/>
</dbReference>
<dbReference type="KEGG" id="mpot:BKM01_05405"/>
<sequence length="264" mass="30760">MDTVLGNHPDIQSCGELKNTFFDNLQNNRTCSCGVEGRNCSFWYQVINDFTNKKQLDMTNYRYLQNIFENNNKKNQRAINYKAYMNYTLGFFKSISNVSNKTIIVDSSKNPQRALNLSLNPNIELVLIHLVRDSRGVVWSNMKKERKSLGSIKAYILTNLRSEIVYKKTISKKIRIRYEDFVSDSTKIFEKIGEASGIELQSLSEKAINDDLKVNGHILAGNRMAYNSDIKIKQDQNWKHRMPYNDRFLTTILTYPFLKKYGYI</sequence>
<dbReference type="Gene3D" id="3.40.50.300">
    <property type="entry name" value="P-loop containing nucleotide triphosphate hydrolases"/>
    <property type="match status" value="1"/>
</dbReference>
<evidence type="ECO:0000313" key="2">
    <source>
        <dbReference type="Proteomes" id="UP000229678"/>
    </source>
</evidence>
<organism evidence="1 2">
    <name type="scientific">Methanohalophilus portucalensis</name>
    <dbReference type="NCBI Taxonomy" id="39664"/>
    <lineage>
        <taxon>Archaea</taxon>
        <taxon>Methanobacteriati</taxon>
        <taxon>Methanobacteriota</taxon>
        <taxon>Stenosarchaea group</taxon>
        <taxon>Methanomicrobia</taxon>
        <taxon>Methanosarcinales</taxon>
        <taxon>Methanosarcinaceae</taxon>
        <taxon>Methanohalophilus</taxon>
    </lineage>
</organism>
<proteinExistence type="predicted"/>
<protein>
    <recommendedName>
        <fullName evidence="3">Sulfotransferase domain-containing protein</fullName>
    </recommendedName>
</protein>
<dbReference type="InterPro" id="IPR027417">
    <property type="entry name" value="P-loop_NTPase"/>
</dbReference>
<dbReference type="Proteomes" id="UP000229678">
    <property type="component" value="Chromosome"/>
</dbReference>
<accession>A0A2D3C422</accession>
<gene>
    <name evidence="1" type="ORF">BKM01_05405</name>
</gene>
<evidence type="ECO:0000313" key="1">
    <source>
        <dbReference type="EMBL" id="ATU08252.1"/>
    </source>
</evidence>
<dbReference type="AlphaFoldDB" id="A0A2D3C422"/>
<dbReference type="EMBL" id="CP017881">
    <property type="protein sequence ID" value="ATU08252.1"/>
    <property type="molecule type" value="Genomic_DNA"/>
</dbReference>
<reference evidence="2" key="1">
    <citation type="submission" date="2016-10" db="EMBL/GenBank/DDBJ databases">
        <authorList>
            <person name="L'haridon S."/>
            <person name="Corre E."/>
        </authorList>
    </citation>
    <scope>NUCLEOTIDE SEQUENCE [LARGE SCALE GENOMIC DNA]</scope>
    <source>
        <strain evidence="2">FDF-1T</strain>
    </source>
</reference>